<comment type="caution">
    <text evidence="2">The sequence shown here is derived from an EMBL/GenBank/DDBJ whole genome shotgun (WGS) entry which is preliminary data.</text>
</comment>
<feature type="compositionally biased region" description="Low complexity" evidence="1">
    <location>
        <begin position="178"/>
        <end position="190"/>
    </location>
</feature>
<reference evidence="2 3" key="1">
    <citation type="submission" date="2022-05" db="EMBL/GenBank/DDBJ databases">
        <title>Genome Sequencing of Bee-Associated Microbes.</title>
        <authorList>
            <person name="Dunlap C."/>
        </authorList>
    </citation>
    <scope>NUCLEOTIDE SEQUENCE [LARGE SCALE GENOMIC DNA]</scope>
    <source>
        <strain evidence="2 3">NRRL NRS-750</strain>
    </source>
</reference>
<evidence type="ECO:0000256" key="1">
    <source>
        <dbReference type="SAM" id="MobiDB-lite"/>
    </source>
</evidence>
<dbReference type="GO" id="GO:0016787">
    <property type="term" value="F:hydrolase activity"/>
    <property type="evidence" value="ECO:0007669"/>
    <property type="project" value="UniProtKB-KW"/>
</dbReference>
<dbReference type="Gene3D" id="3.40.50.1820">
    <property type="entry name" value="alpha/beta hydrolase"/>
    <property type="match status" value="2"/>
</dbReference>
<organism evidence="2 3">
    <name type="scientific">Paenibacillus alvei</name>
    <name type="common">Bacillus alvei</name>
    <dbReference type="NCBI Taxonomy" id="44250"/>
    <lineage>
        <taxon>Bacteria</taxon>
        <taxon>Bacillati</taxon>
        <taxon>Bacillota</taxon>
        <taxon>Bacilli</taxon>
        <taxon>Bacillales</taxon>
        <taxon>Paenibacillaceae</taxon>
        <taxon>Paenibacillus</taxon>
    </lineage>
</organism>
<proteinExistence type="predicted"/>
<feature type="compositionally biased region" description="Basic and acidic residues" evidence="1">
    <location>
        <begin position="144"/>
        <end position="153"/>
    </location>
</feature>
<protein>
    <submittedName>
        <fullName evidence="2">Alpha/beta hydrolase</fullName>
    </submittedName>
</protein>
<accession>A0ABT4E2C1</accession>
<feature type="region of interest" description="Disordered" evidence="1">
    <location>
        <begin position="142"/>
        <end position="213"/>
    </location>
</feature>
<dbReference type="SUPFAM" id="SSF53474">
    <property type="entry name" value="alpha/beta-Hydrolases"/>
    <property type="match status" value="1"/>
</dbReference>
<dbReference type="InterPro" id="IPR029058">
    <property type="entry name" value="AB_hydrolase_fold"/>
</dbReference>
<dbReference type="RefSeq" id="WP_268631489.1">
    <property type="nucleotide sequence ID" value="NZ_JAMDLY010000004.1"/>
</dbReference>
<gene>
    <name evidence="2" type="ORF">M5X04_00805</name>
</gene>
<dbReference type="Proteomes" id="UP001527090">
    <property type="component" value="Unassembled WGS sequence"/>
</dbReference>
<name>A0ABT4E2C1_PAEAL</name>
<feature type="compositionally biased region" description="Basic and acidic residues" evidence="1">
    <location>
        <begin position="191"/>
        <end position="213"/>
    </location>
</feature>
<keyword evidence="3" id="KW-1185">Reference proteome</keyword>
<keyword evidence="2" id="KW-0378">Hydrolase</keyword>
<evidence type="ECO:0000313" key="2">
    <source>
        <dbReference type="EMBL" id="MCY9527879.1"/>
    </source>
</evidence>
<dbReference type="EMBL" id="JAMDLY010000004">
    <property type="protein sequence ID" value="MCY9527879.1"/>
    <property type="molecule type" value="Genomic_DNA"/>
</dbReference>
<feature type="compositionally biased region" description="Basic and acidic residues" evidence="1">
    <location>
        <begin position="161"/>
        <end position="176"/>
    </location>
</feature>
<sequence>MDEESDGMKYVCYHTVHAEGDMGRMEIQSTRFEKGCMQVAASLKLPFKPKLLWVHGWGMSSSVWRHLAAMLPEFEHRYVSYADASTVAELLAVVRRPFEDEPEGEWHAIGWSMGGMLLLELLTEWREASDIGLNKAWEQDQGQEQERKQRQEQEQVQVQVHEQKQEKELESHREQEQMLEPMEEQVQNQVHEQERKQEQEQVQEQKQEHERGIGRTGCMGDYVAAVRLPVVRSVILTGTTLRFIDDTGQAGWPDRVVRRMRRRLAQAAPADTLRAFAECIPAAAERASAESCRWLLEHTAALGKDITLAGLDAGLAYLQEADLERAWARLTDAPDGPRLYWLHGADDSVCPLAAQQRAQAACGHRNAARFVVLPHAGHAPFATQTAQWLHHIRMWCSASSKGSLFDDFQMEQGGGA</sequence>
<evidence type="ECO:0000313" key="3">
    <source>
        <dbReference type="Proteomes" id="UP001527090"/>
    </source>
</evidence>